<protein>
    <submittedName>
        <fullName evidence="1">Uncharacterized protein</fullName>
    </submittedName>
</protein>
<evidence type="ECO:0000313" key="2">
    <source>
        <dbReference type="Proteomes" id="UP000821845"/>
    </source>
</evidence>
<organism evidence="1 2">
    <name type="scientific">Hyalomma asiaticum</name>
    <name type="common">Tick</name>
    <dbReference type="NCBI Taxonomy" id="266040"/>
    <lineage>
        <taxon>Eukaryota</taxon>
        <taxon>Metazoa</taxon>
        <taxon>Ecdysozoa</taxon>
        <taxon>Arthropoda</taxon>
        <taxon>Chelicerata</taxon>
        <taxon>Arachnida</taxon>
        <taxon>Acari</taxon>
        <taxon>Parasitiformes</taxon>
        <taxon>Ixodida</taxon>
        <taxon>Ixodoidea</taxon>
        <taxon>Ixodidae</taxon>
        <taxon>Hyalomminae</taxon>
        <taxon>Hyalomma</taxon>
    </lineage>
</organism>
<accession>A0ACB7S012</accession>
<proteinExistence type="predicted"/>
<reference evidence="1" key="1">
    <citation type="submission" date="2020-05" db="EMBL/GenBank/DDBJ databases">
        <title>Large-scale comparative analyses of tick genomes elucidate their genetic diversity and vector capacities.</title>
        <authorList>
            <person name="Jia N."/>
            <person name="Wang J."/>
            <person name="Shi W."/>
            <person name="Du L."/>
            <person name="Sun Y."/>
            <person name="Zhan W."/>
            <person name="Jiang J."/>
            <person name="Wang Q."/>
            <person name="Zhang B."/>
            <person name="Ji P."/>
            <person name="Sakyi L.B."/>
            <person name="Cui X."/>
            <person name="Yuan T."/>
            <person name="Jiang B."/>
            <person name="Yang W."/>
            <person name="Lam T.T.-Y."/>
            <person name="Chang Q."/>
            <person name="Ding S."/>
            <person name="Wang X."/>
            <person name="Zhu J."/>
            <person name="Ruan X."/>
            <person name="Zhao L."/>
            <person name="Wei J."/>
            <person name="Que T."/>
            <person name="Du C."/>
            <person name="Cheng J."/>
            <person name="Dai P."/>
            <person name="Han X."/>
            <person name="Huang E."/>
            <person name="Gao Y."/>
            <person name="Liu J."/>
            <person name="Shao H."/>
            <person name="Ye R."/>
            <person name="Li L."/>
            <person name="Wei W."/>
            <person name="Wang X."/>
            <person name="Wang C."/>
            <person name="Yang T."/>
            <person name="Huo Q."/>
            <person name="Li W."/>
            <person name="Guo W."/>
            <person name="Chen H."/>
            <person name="Zhou L."/>
            <person name="Ni X."/>
            <person name="Tian J."/>
            <person name="Zhou Y."/>
            <person name="Sheng Y."/>
            <person name="Liu T."/>
            <person name="Pan Y."/>
            <person name="Xia L."/>
            <person name="Li J."/>
            <person name="Zhao F."/>
            <person name="Cao W."/>
        </authorList>
    </citation>
    <scope>NUCLEOTIDE SEQUENCE</scope>
    <source>
        <strain evidence="1">Hyas-2018</strain>
    </source>
</reference>
<keyword evidence="2" id="KW-1185">Reference proteome</keyword>
<name>A0ACB7S012_HYAAI</name>
<sequence length="77" mass="8551">MAILLIKSFLVCQGVNTGSISSGPRGSSEENRQRYFRIPFRKDGSSSGLWFAHFDGQYIARQMELHPGRPPVLLIAG</sequence>
<dbReference type="EMBL" id="CM023486">
    <property type="protein sequence ID" value="KAH6927386.1"/>
    <property type="molecule type" value="Genomic_DNA"/>
</dbReference>
<dbReference type="Proteomes" id="UP000821845">
    <property type="component" value="Chromosome 6"/>
</dbReference>
<gene>
    <name evidence="1" type="ORF">HPB50_002464</name>
</gene>
<comment type="caution">
    <text evidence="1">The sequence shown here is derived from an EMBL/GenBank/DDBJ whole genome shotgun (WGS) entry which is preliminary data.</text>
</comment>
<evidence type="ECO:0000313" key="1">
    <source>
        <dbReference type="EMBL" id="KAH6927386.1"/>
    </source>
</evidence>